<keyword evidence="1" id="KW-1185">Reference proteome</keyword>
<proteinExistence type="predicted"/>
<reference evidence="2" key="1">
    <citation type="submission" date="2017-02" db="UniProtKB">
        <authorList>
            <consortium name="WormBaseParasite"/>
        </authorList>
    </citation>
    <scope>IDENTIFICATION</scope>
</reference>
<evidence type="ECO:0000313" key="1">
    <source>
        <dbReference type="Proteomes" id="UP000046392"/>
    </source>
</evidence>
<dbReference type="Proteomes" id="UP000046392">
    <property type="component" value="Unplaced"/>
</dbReference>
<dbReference type="AlphaFoldDB" id="A0A0N5BQS5"/>
<protein>
    <submittedName>
        <fullName evidence="2">Ovule protein</fullName>
    </submittedName>
</protein>
<sequence>MDSEKVNEERKAELMNDAIVQLEEQYLHSEDTKPSNTCSYDVIKKKEDEMNKGLFIVLDDAQVVSQSQIPLK</sequence>
<dbReference type="WBParaSite" id="SPAL_0000823700.1">
    <property type="protein sequence ID" value="SPAL_0000823700.1"/>
    <property type="gene ID" value="SPAL_0000823700"/>
</dbReference>
<name>A0A0N5BQS5_STREA</name>
<accession>A0A0N5BQS5</accession>
<evidence type="ECO:0000313" key="2">
    <source>
        <dbReference type="WBParaSite" id="SPAL_0000823700.1"/>
    </source>
</evidence>
<organism evidence="1 2">
    <name type="scientific">Strongyloides papillosus</name>
    <name type="common">Intestinal threadworm</name>
    <dbReference type="NCBI Taxonomy" id="174720"/>
    <lineage>
        <taxon>Eukaryota</taxon>
        <taxon>Metazoa</taxon>
        <taxon>Ecdysozoa</taxon>
        <taxon>Nematoda</taxon>
        <taxon>Chromadorea</taxon>
        <taxon>Rhabditida</taxon>
        <taxon>Tylenchina</taxon>
        <taxon>Panagrolaimomorpha</taxon>
        <taxon>Strongyloidoidea</taxon>
        <taxon>Strongyloididae</taxon>
        <taxon>Strongyloides</taxon>
    </lineage>
</organism>